<dbReference type="RefSeq" id="WP_095335103.1">
    <property type="nucleotide sequence ID" value="NZ_NQNY01000016.1"/>
</dbReference>
<dbReference type="InterPro" id="IPR036852">
    <property type="entry name" value="Peptidase_S8/S53_dom_sf"/>
</dbReference>
<dbReference type="AlphaFoldDB" id="A0A269TJT5"/>
<feature type="chain" id="PRO_5013125883" description="Peptidase S8/S53 domain-containing protein" evidence="4">
    <location>
        <begin position="21"/>
        <end position="691"/>
    </location>
</feature>
<accession>A0A269TJT5</accession>
<proteinExistence type="predicted"/>
<dbReference type="PROSITE" id="PS00138">
    <property type="entry name" value="SUBTILASE_SER"/>
    <property type="match status" value="1"/>
</dbReference>
<keyword evidence="3" id="KW-0720">Serine protease</keyword>
<evidence type="ECO:0000313" key="6">
    <source>
        <dbReference type="EMBL" id="PAK20985.1"/>
    </source>
</evidence>
<evidence type="ECO:0000256" key="1">
    <source>
        <dbReference type="ARBA" id="ARBA00022670"/>
    </source>
</evidence>
<evidence type="ECO:0000256" key="3">
    <source>
        <dbReference type="ARBA" id="ARBA00022825"/>
    </source>
</evidence>
<keyword evidence="4" id="KW-0732">Signal</keyword>
<keyword evidence="1" id="KW-0645">Protease</keyword>
<name>A0A269TJT5_9BACT</name>
<dbReference type="InterPro" id="IPR000209">
    <property type="entry name" value="Peptidase_S8/S53_dom"/>
</dbReference>
<dbReference type="GO" id="GO:0006508">
    <property type="term" value="P:proteolysis"/>
    <property type="evidence" value="ECO:0007669"/>
    <property type="project" value="UniProtKB-KW"/>
</dbReference>
<dbReference type="Gene3D" id="3.40.50.200">
    <property type="entry name" value="Peptidase S8/S53 domain"/>
    <property type="match status" value="1"/>
</dbReference>
<protein>
    <recommendedName>
        <fullName evidence="5">Peptidase S8/S53 domain-containing protein</fullName>
    </recommendedName>
</protein>
<evidence type="ECO:0000313" key="7">
    <source>
        <dbReference type="Proteomes" id="UP000216943"/>
    </source>
</evidence>
<dbReference type="GO" id="GO:0004252">
    <property type="term" value="F:serine-type endopeptidase activity"/>
    <property type="evidence" value="ECO:0007669"/>
    <property type="project" value="InterPro"/>
</dbReference>
<feature type="domain" description="Peptidase S8/S53" evidence="5">
    <location>
        <begin position="316"/>
        <end position="508"/>
    </location>
</feature>
<dbReference type="EMBL" id="NQNY01000016">
    <property type="protein sequence ID" value="PAK20985.1"/>
    <property type="molecule type" value="Genomic_DNA"/>
</dbReference>
<organism evidence="6 7">
    <name type="scientific">Mycoplasmopsis agassizii</name>
    <dbReference type="NCBI Taxonomy" id="33922"/>
    <lineage>
        <taxon>Bacteria</taxon>
        <taxon>Bacillati</taxon>
        <taxon>Mycoplasmatota</taxon>
        <taxon>Mycoplasmoidales</taxon>
        <taxon>Metamycoplasmataceae</taxon>
        <taxon>Mycoplasmopsis</taxon>
    </lineage>
</organism>
<dbReference type="SUPFAM" id="SSF52743">
    <property type="entry name" value="Subtilisin-like"/>
    <property type="match status" value="1"/>
</dbReference>
<feature type="signal peptide" evidence="4">
    <location>
        <begin position="1"/>
        <end position="20"/>
    </location>
</feature>
<gene>
    <name evidence="6" type="ORF">CJJ23_04225</name>
</gene>
<evidence type="ECO:0000256" key="2">
    <source>
        <dbReference type="ARBA" id="ARBA00022801"/>
    </source>
</evidence>
<comment type="caution">
    <text evidence="6">The sequence shown here is derived from an EMBL/GenBank/DDBJ whole genome shotgun (WGS) entry which is preliminary data.</text>
</comment>
<dbReference type="Proteomes" id="UP000216943">
    <property type="component" value="Unassembled WGS sequence"/>
</dbReference>
<dbReference type="OrthoDB" id="397876at2"/>
<sequence length="691" mass="79136">MKKFKKNLWSLLGLSSASLAAVGALVSVSYSSQPQQQNVVDDSKTKKEDTLISQDKKSLRRKYAEELLKSDSIKDIVSQTSFNYKKPEFIATLSSEGDFQKVLDQGSNRVDIVFKAGTDKTKINMYLEQMYTILDNDFETLYGKYTLTFSIAYKDLDDFKKLVLKISEFDFDFNDLLQINVHETGRSVEEFNTALRKITLEESDLRHRERFYVPKTFWDNYNSATKKRYGLIGLDYQTLNQERLQAYNNINYGKAEMKVGIIEAVPKNPDSSSYVDKNSSAFIDSSKIITRDTSNLPFKQYSHPNMVADVIMGHQGINPNIMLFSDVTSRWNGWLNSTLNWFLYRGVYMVNNSWGAEYGTSEEYNSDSEWLDNFLNENEDFIFIISAGNSYIEEITEDKRTYTTNAYKYLDYYTLSHNAIVVGALESTEYISPYLDSEGGTEVSKDQSYVTTSVPDSFSPTGLDLQGRYLLRGTSFAAPTITGIASLLKTNYPEIFKKGSDYMILKSALISGSRQNASSYKFSSDNGGGLHDVYDRRTGFGRANFKKVKESLLNLKYLRVYANSTNESKSRTYNYFEAGKKYRVNITWKGKDLFEYDSNYNAYEMGAFSNSNYRFKGALNLKLQVTTPEGENINAVYIKQETNYNEQMMNTETIEFEAKTSGIYSFDVFYDSSEEQSRKRDLDVALTYSEI</sequence>
<evidence type="ECO:0000259" key="5">
    <source>
        <dbReference type="Pfam" id="PF00082"/>
    </source>
</evidence>
<dbReference type="InterPro" id="IPR023828">
    <property type="entry name" value="Peptidase_S8_Ser-AS"/>
</dbReference>
<keyword evidence="2" id="KW-0378">Hydrolase</keyword>
<dbReference type="Pfam" id="PF00082">
    <property type="entry name" value="Peptidase_S8"/>
    <property type="match status" value="1"/>
</dbReference>
<evidence type="ECO:0000256" key="4">
    <source>
        <dbReference type="SAM" id="SignalP"/>
    </source>
</evidence>
<reference evidence="7" key="1">
    <citation type="submission" date="2017-08" db="EMBL/GenBank/DDBJ databases">
        <authorList>
            <person name="Alvarez-Ponce D."/>
            <person name="Weitzman C.L."/>
            <person name="Tillett R.L."/>
            <person name="Sandmeier F.C."/>
            <person name="Tracy C.R."/>
        </authorList>
    </citation>
    <scope>NUCLEOTIDE SEQUENCE [LARGE SCALE GENOMIC DNA]</scope>
    <source>
        <strain evidence="7">723</strain>
    </source>
</reference>